<organism evidence="2 3">
    <name type="scientific">Pleurodeles waltl</name>
    <name type="common">Iberian ribbed newt</name>
    <dbReference type="NCBI Taxonomy" id="8319"/>
    <lineage>
        <taxon>Eukaryota</taxon>
        <taxon>Metazoa</taxon>
        <taxon>Chordata</taxon>
        <taxon>Craniata</taxon>
        <taxon>Vertebrata</taxon>
        <taxon>Euteleostomi</taxon>
        <taxon>Amphibia</taxon>
        <taxon>Batrachia</taxon>
        <taxon>Caudata</taxon>
        <taxon>Salamandroidea</taxon>
        <taxon>Salamandridae</taxon>
        <taxon>Pleurodelinae</taxon>
        <taxon>Pleurodeles</taxon>
    </lineage>
</organism>
<dbReference type="Proteomes" id="UP001066276">
    <property type="component" value="Chromosome 8"/>
</dbReference>
<comment type="caution">
    <text evidence="2">The sequence shown here is derived from an EMBL/GenBank/DDBJ whole genome shotgun (WGS) entry which is preliminary data.</text>
</comment>
<evidence type="ECO:0000256" key="1">
    <source>
        <dbReference type="SAM" id="MobiDB-lite"/>
    </source>
</evidence>
<feature type="compositionally biased region" description="Polar residues" evidence="1">
    <location>
        <begin position="90"/>
        <end position="99"/>
    </location>
</feature>
<feature type="region of interest" description="Disordered" evidence="1">
    <location>
        <begin position="1"/>
        <end position="26"/>
    </location>
</feature>
<evidence type="ECO:0000313" key="2">
    <source>
        <dbReference type="EMBL" id="KAJ1116722.1"/>
    </source>
</evidence>
<sequence>MPTHFILTAHRPGEPVSDGHNENPGREDYVVEDCGAAAEAVEDWRKEEDRNRKPGGHLHHESPATFLEECGLLKYALVSGSDTGGLGRNQGKQGNQGTS</sequence>
<dbReference type="AlphaFoldDB" id="A0AAV7NNQ9"/>
<proteinExistence type="predicted"/>
<reference evidence="2" key="1">
    <citation type="journal article" date="2022" name="bioRxiv">
        <title>Sequencing and chromosome-scale assembly of the giantPleurodeles waltlgenome.</title>
        <authorList>
            <person name="Brown T."/>
            <person name="Elewa A."/>
            <person name="Iarovenko S."/>
            <person name="Subramanian E."/>
            <person name="Araus A.J."/>
            <person name="Petzold A."/>
            <person name="Susuki M."/>
            <person name="Suzuki K.-i.T."/>
            <person name="Hayashi T."/>
            <person name="Toyoda A."/>
            <person name="Oliveira C."/>
            <person name="Osipova E."/>
            <person name="Leigh N.D."/>
            <person name="Simon A."/>
            <person name="Yun M.H."/>
        </authorList>
    </citation>
    <scope>NUCLEOTIDE SEQUENCE</scope>
    <source>
        <strain evidence="2">20211129_DDA</strain>
        <tissue evidence="2">Liver</tissue>
    </source>
</reference>
<gene>
    <name evidence="2" type="ORF">NDU88_004928</name>
</gene>
<feature type="region of interest" description="Disordered" evidence="1">
    <location>
        <begin position="80"/>
        <end position="99"/>
    </location>
</feature>
<accession>A0AAV7NNQ9</accession>
<feature type="compositionally biased region" description="Basic and acidic residues" evidence="1">
    <location>
        <begin position="11"/>
        <end position="26"/>
    </location>
</feature>
<protein>
    <submittedName>
        <fullName evidence="2">Uncharacterized protein</fullName>
    </submittedName>
</protein>
<name>A0AAV7NNQ9_PLEWA</name>
<evidence type="ECO:0000313" key="3">
    <source>
        <dbReference type="Proteomes" id="UP001066276"/>
    </source>
</evidence>
<keyword evidence="3" id="KW-1185">Reference proteome</keyword>
<dbReference type="EMBL" id="JANPWB010000012">
    <property type="protein sequence ID" value="KAJ1116722.1"/>
    <property type="molecule type" value="Genomic_DNA"/>
</dbReference>